<reference evidence="2" key="1">
    <citation type="submission" date="2016-10" db="EMBL/GenBank/DDBJ databases">
        <authorList>
            <person name="Varghese N."/>
            <person name="Submissions S."/>
        </authorList>
    </citation>
    <scope>NUCLEOTIDE SEQUENCE [LARGE SCALE GENOMIC DNA]</scope>
    <source>
        <strain evidence="2">PL19</strain>
    </source>
</reference>
<dbReference type="Proteomes" id="UP000198928">
    <property type="component" value="Unassembled WGS sequence"/>
</dbReference>
<keyword evidence="2" id="KW-1185">Reference proteome</keyword>
<proteinExistence type="predicted"/>
<name>A0A1I4DXV9_9ACTN</name>
<dbReference type="RefSeq" id="WP_093850474.1">
    <property type="nucleotide sequence ID" value="NZ_FOSG01000011.1"/>
</dbReference>
<dbReference type="SUPFAM" id="SSF55961">
    <property type="entry name" value="Bet v1-like"/>
    <property type="match status" value="1"/>
</dbReference>
<dbReference type="AlphaFoldDB" id="A0A1I4DXV9"/>
<evidence type="ECO:0000313" key="2">
    <source>
        <dbReference type="Proteomes" id="UP000198928"/>
    </source>
</evidence>
<sequence>MSGHRRGARLLPLTMTSAASALYAFRLRPRLLTWGATEEETASTYPGDALVPDATSTSTMATTLPAPPEDVWAWLAQMGGDRGGWYSWDSLDHYGEPSADRLVPEWQGLAEGQRLLATRDGRAWFTVALLEPNRTLVLRSDLELPSGRSFDVPTAAPPRAHMDGIWAFHLRPAPAGGTRLVVRTRGRSRPRGITKPFDLLMGEPAHFIMQVRQFQNLRARVGAGA</sequence>
<dbReference type="EMBL" id="FOSG01000011">
    <property type="protein sequence ID" value="SFK97550.1"/>
    <property type="molecule type" value="Genomic_DNA"/>
</dbReference>
<organism evidence="1 2">
    <name type="scientific">Streptomyces pini</name>
    <dbReference type="NCBI Taxonomy" id="1520580"/>
    <lineage>
        <taxon>Bacteria</taxon>
        <taxon>Bacillati</taxon>
        <taxon>Actinomycetota</taxon>
        <taxon>Actinomycetes</taxon>
        <taxon>Kitasatosporales</taxon>
        <taxon>Streptomycetaceae</taxon>
        <taxon>Streptomyces</taxon>
    </lineage>
</organism>
<dbReference type="InterPro" id="IPR023393">
    <property type="entry name" value="START-like_dom_sf"/>
</dbReference>
<dbReference type="Gene3D" id="3.30.530.20">
    <property type="match status" value="1"/>
</dbReference>
<evidence type="ECO:0000313" key="1">
    <source>
        <dbReference type="EMBL" id="SFK97550.1"/>
    </source>
</evidence>
<protein>
    <submittedName>
        <fullName evidence="1">Proline iminopeptidase</fullName>
    </submittedName>
</protein>
<dbReference type="OrthoDB" id="3255669at2"/>
<accession>A0A1I4DXV9</accession>
<gene>
    <name evidence="1" type="ORF">SAMN05192584_11129</name>
</gene>